<dbReference type="EC" id="3.5.4.26" evidence="13"/>
<feature type="binding site" evidence="15">
    <location>
        <position position="212"/>
    </location>
    <ligand>
        <name>substrate</name>
    </ligand>
</feature>
<dbReference type="PROSITE" id="PS51747">
    <property type="entry name" value="CYT_DCMP_DEAMINASES_2"/>
    <property type="match status" value="1"/>
</dbReference>
<evidence type="ECO:0000256" key="5">
    <source>
        <dbReference type="ARBA" id="ARBA00007417"/>
    </source>
</evidence>
<evidence type="ECO:0000256" key="4">
    <source>
        <dbReference type="ARBA" id="ARBA00005259"/>
    </source>
</evidence>
<dbReference type="Gene3D" id="3.40.430.10">
    <property type="entry name" value="Dihydrofolate Reductase, subunit A"/>
    <property type="match status" value="1"/>
</dbReference>
<evidence type="ECO:0000256" key="6">
    <source>
        <dbReference type="ARBA" id="ARBA00022619"/>
    </source>
</evidence>
<dbReference type="RefSeq" id="WP_197526350.1">
    <property type="nucleotide sequence ID" value="NZ_SJPR01000001.1"/>
</dbReference>
<dbReference type="InterPro" id="IPR011549">
    <property type="entry name" value="RibD_C"/>
</dbReference>
<feature type="binding site" evidence="15">
    <location>
        <position position="175"/>
    </location>
    <ligand>
        <name>NADP(+)</name>
        <dbReference type="ChEBI" id="CHEBI:58349"/>
    </ligand>
</feature>
<evidence type="ECO:0000256" key="12">
    <source>
        <dbReference type="ARBA" id="ARBA00023268"/>
    </source>
</evidence>
<evidence type="ECO:0000256" key="1">
    <source>
        <dbReference type="ARBA" id="ARBA00002151"/>
    </source>
</evidence>
<comment type="catalytic activity">
    <reaction evidence="13">
        <text>5-amino-6-(5-phospho-D-ribitylamino)uracil + NADP(+) = 5-amino-6-(5-phospho-D-ribosylamino)uracil + NADPH + H(+)</text>
        <dbReference type="Rhea" id="RHEA:17845"/>
        <dbReference type="ChEBI" id="CHEBI:15378"/>
        <dbReference type="ChEBI" id="CHEBI:57783"/>
        <dbReference type="ChEBI" id="CHEBI:58349"/>
        <dbReference type="ChEBI" id="CHEBI:58421"/>
        <dbReference type="ChEBI" id="CHEBI:58453"/>
        <dbReference type="EC" id="1.1.1.193"/>
    </reaction>
</comment>
<evidence type="ECO:0000256" key="10">
    <source>
        <dbReference type="ARBA" id="ARBA00022857"/>
    </source>
</evidence>
<proteinExistence type="inferred from homology"/>
<dbReference type="NCBIfam" id="TIGR00227">
    <property type="entry name" value="ribD_Cterm"/>
    <property type="match status" value="1"/>
</dbReference>
<dbReference type="Proteomes" id="UP000317421">
    <property type="component" value="Unassembled WGS sequence"/>
</dbReference>
<comment type="caution">
    <text evidence="18">The sequence shown here is derived from an EMBL/GenBank/DDBJ whole genome shotgun (WGS) entry which is preliminary data.</text>
</comment>
<feature type="binding site" evidence="15">
    <location>
        <position position="159"/>
    </location>
    <ligand>
        <name>NADP(+)</name>
        <dbReference type="ChEBI" id="CHEBI:58349"/>
    </ligand>
</feature>
<comment type="cofactor">
    <cofactor evidence="13 16">
        <name>Zn(2+)</name>
        <dbReference type="ChEBI" id="CHEBI:29105"/>
    </cofactor>
    <text evidence="13 16">Binds 1 zinc ion.</text>
</comment>
<evidence type="ECO:0000256" key="15">
    <source>
        <dbReference type="PIRSR" id="PIRSR006769-2"/>
    </source>
</evidence>
<keyword evidence="19" id="KW-1185">Reference proteome</keyword>
<accession>A0A5C6AMF4</accession>
<evidence type="ECO:0000256" key="11">
    <source>
        <dbReference type="ARBA" id="ARBA00023002"/>
    </source>
</evidence>
<name>A0A5C6AMF4_9BACT</name>
<dbReference type="SUPFAM" id="SSF53597">
    <property type="entry name" value="Dihydrofolate reductase-like"/>
    <property type="match status" value="1"/>
</dbReference>
<comment type="pathway">
    <text evidence="2 13">Cofactor biosynthesis; riboflavin biosynthesis; 5-amino-6-(D-ribitylamino)uracil from GTP: step 2/4.</text>
</comment>
<dbReference type="PANTHER" id="PTHR38011:SF7">
    <property type="entry name" value="2,5-DIAMINO-6-RIBOSYLAMINO-4(3H)-PYRIMIDINONE 5'-PHOSPHATE REDUCTASE"/>
    <property type="match status" value="1"/>
</dbReference>
<keyword evidence="6 13" id="KW-0686">Riboflavin biosynthesis</keyword>
<evidence type="ECO:0000313" key="18">
    <source>
        <dbReference type="EMBL" id="TWU00678.1"/>
    </source>
</evidence>
<dbReference type="Gene3D" id="3.40.140.10">
    <property type="entry name" value="Cytidine Deaminase, domain 2"/>
    <property type="match status" value="1"/>
</dbReference>
<comment type="function">
    <text evidence="1 13">Converts 2,5-diamino-6-(ribosylamino)-4(3h)-pyrimidinone 5'-phosphate into 5-amino-6-(ribosylamino)-2,4(1h,3h)-pyrimidinedione 5'-phosphate.</text>
</comment>
<dbReference type="EMBL" id="SJPR01000001">
    <property type="protein sequence ID" value="TWU00678.1"/>
    <property type="molecule type" value="Genomic_DNA"/>
</dbReference>
<feature type="binding site" evidence="15">
    <location>
        <position position="201"/>
    </location>
    <ligand>
        <name>NADP(+)</name>
        <dbReference type="ChEBI" id="CHEBI:58349"/>
    </ligand>
</feature>
<dbReference type="SUPFAM" id="SSF53927">
    <property type="entry name" value="Cytidine deaminase-like"/>
    <property type="match status" value="1"/>
</dbReference>
<sequence length="366" mass="38620">MKAPSIDDVAAMRRALELAARGEGFVEPNPMVGCVVVRDGVIVGEGWHERFGGPHAEVNALEAAGAAARGATLVVTLEPCCHTGKTPPCVEAVLAAGVARVVIATRDPFPKVDGGGVRALEAAGVECVVGVGEAEARRLLAPYLKLVETGRPWVIAKWAMTLDGRIATESGDSQWISGEASRARVHQLRGRVDAVIVGAGTLVADDPVLTARPEGARFATRVVIAGGKPLPKERKLWLSDGVGPVLVATAPNYPRRNADYLSTHGVEFLTATPAELLDELGRRKMTNVLVEGGAKLFGKLFDEGLVDEVWAFIAPKLIGGTGPSPVGGEGVALMRDALTFTEVTQESIEGDLLIRGRLKRAREGRE</sequence>
<keyword evidence="7 13" id="KW-0479">Metal-binding</keyword>
<feature type="binding site" evidence="15">
    <location>
        <position position="291"/>
    </location>
    <ligand>
        <name>substrate</name>
    </ligand>
</feature>
<comment type="pathway">
    <text evidence="3 13">Cofactor biosynthesis; riboflavin biosynthesis; 5-amino-6-(D-ribitylamino)uracil from GTP: step 3/4.</text>
</comment>
<dbReference type="Pfam" id="PF00383">
    <property type="entry name" value="dCMP_cyt_deam_1"/>
    <property type="match status" value="1"/>
</dbReference>
<comment type="catalytic activity">
    <reaction evidence="13">
        <text>2,5-diamino-6-hydroxy-4-(5-phosphoribosylamino)-pyrimidine + H2O + H(+) = 5-amino-6-(5-phospho-D-ribosylamino)uracil + NH4(+)</text>
        <dbReference type="Rhea" id="RHEA:21868"/>
        <dbReference type="ChEBI" id="CHEBI:15377"/>
        <dbReference type="ChEBI" id="CHEBI:15378"/>
        <dbReference type="ChEBI" id="CHEBI:28938"/>
        <dbReference type="ChEBI" id="CHEBI:58453"/>
        <dbReference type="ChEBI" id="CHEBI:58614"/>
        <dbReference type="EC" id="3.5.4.26"/>
    </reaction>
</comment>
<organism evidence="18 19">
    <name type="scientific">Botrimarina colliarenosi</name>
    <dbReference type="NCBI Taxonomy" id="2528001"/>
    <lineage>
        <taxon>Bacteria</taxon>
        <taxon>Pseudomonadati</taxon>
        <taxon>Planctomycetota</taxon>
        <taxon>Planctomycetia</taxon>
        <taxon>Pirellulales</taxon>
        <taxon>Lacipirellulaceae</taxon>
        <taxon>Botrimarina</taxon>
    </lineage>
</organism>
<evidence type="ECO:0000256" key="13">
    <source>
        <dbReference type="PIRNR" id="PIRNR006769"/>
    </source>
</evidence>
<evidence type="ECO:0000256" key="8">
    <source>
        <dbReference type="ARBA" id="ARBA00022801"/>
    </source>
</evidence>
<keyword evidence="9 13" id="KW-0862">Zinc</keyword>
<dbReference type="PANTHER" id="PTHR38011">
    <property type="entry name" value="DIHYDROFOLATE REDUCTASE FAMILY PROTEIN (AFU_ORTHOLOGUE AFUA_8G06820)"/>
    <property type="match status" value="1"/>
</dbReference>
<feature type="domain" description="CMP/dCMP-type deaminase" evidence="17">
    <location>
        <begin position="6"/>
        <end position="126"/>
    </location>
</feature>
<keyword evidence="12" id="KW-0511">Multifunctional enzyme</keyword>
<dbReference type="AlphaFoldDB" id="A0A5C6AMF4"/>
<dbReference type="InterPro" id="IPR016192">
    <property type="entry name" value="APOBEC/CMP_deaminase_Zn-bd"/>
</dbReference>
<dbReference type="FunFam" id="3.40.140.10:FF:000025">
    <property type="entry name" value="Riboflavin biosynthesis protein RibD"/>
    <property type="match status" value="1"/>
</dbReference>
<dbReference type="InterPro" id="IPR002734">
    <property type="entry name" value="RibDG_C"/>
</dbReference>
<protein>
    <recommendedName>
        <fullName evidence="13">Riboflavin biosynthesis protein RibD</fullName>
    </recommendedName>
    <domain>
        <recommendedName>
            <fullName evidence="13">Diaminohydroxyphosphoribosylaminopyrimidine deaminase</fullName>
            <shortName evidence="13">DRAP deaminase</shortName>
            <ecNumber evidence="13">3.5.4.26</ecNumber>
        </recommendedName>
        <alternativeName>
            <fullName evidence="13">Riboflavin-specific deaminase</fullName>
        </alternativeName>
    </domain>
    <domain>
        <recommendedName>
            <fullName evidence="13">5-amino-6-(5-phosphoribosylamino)uracil reductase</fullName>
            <ecNumber evidence="13">1.1.1.193</ecNumber>
        </recommendedName>
        <alternativeName>
            <fullName evidence="13">HTP reductase</fullName>
        </alternativeName>
    </domain>
</protein>
<keyword evidence="10 13" id="KW-0521">NADP</keyword>
<feature type="binding site" evidence="15">
    <location>
        <position position="189"/>
    </location>
    <ligand>
        <name>substrate</name>
    </ligand>
</feature>
<dbReference type="GO" id="GO:0008703">
    <property type="term" value="F:5-amino-6-(5-phosphoribosylamino)uracil reductase activity"/>
    <property type="evidence" value="ECO:0007669"/>
    <property type="project" value="UniProtKB-EC"/>
</dbReference>
<dbReference type="GO" id="GO:0008835">
    <property type="term" value="F:diaminohydroxyphosphoribosylaminopyrimidine deaminase activity"/>
    <property type="evidence" value="ECO:0007669"/>
    <property type="project" value="UniProtKB-EC"/>
</dbReference>
<dbReference type="GO" id="GO:0009231">
    <property type="term" value="P:riboflavin biosynthetic process"/>
    <property type="evidence" value="ECO:0007669"/>
    <property type="project" value="UniProtKB-UniPathway"/>
</dbReference>
<dbReference type="Pfam" id="PF01872">
    <property type="entry name" value="RibD_C"/>
    <property type="match status" value="1"/>
</dbReference>
<gene>
    <name evidence="18" type="primary">ribD</name>
    <name evidence="18" type="ORF">Pla108_16300</name>
</gene>
<feature type="binding site" evidence="16">
    <location>
        <position position="80"/>
    </location>
    <ligand>
        <name>Zn(2+)</name>
        <dbReference type="ChEBI" id="CHEBI:29105"/>
        <note>catalytic</note>
    </ligand>
</feature>
<dbReference type="PIRSF" id="PIRSF006769">
    <property type="entry name" value="RibD"/>
    <property type="match status" value="1"/>
</dbReference>
<comment type="similarity">
    <text evidence="4 13">In the N-terminal section; belongs to the cytidine and deoxycytidylate deaminase family.</text>
</comment>
<keyword evidence="11 13" id="KW-0560">Oxidoreductase</keyword>
<feature type="binding site" evidence="15">
    <location>
        <position position="205"/>
    </location>
    <ligand>
        <name>NADP(+)</name>
        <dbReference type="ChEBI" id="CHEBI:58349"/>
    </ligand>
</feature>
<dbReference type="EC" id="1.1.1.193" evidence="13"/>
<dbReference type="UniPathway" id="UPA00275">
    <property type="reaction ID" value="UER00401"/>
</dbReference>
<evidence type="ECO:0000256" key="2">
    <source>
        <dbReference type="ARBA" id="ARBA00004882"/>
    </source>
</evidence>
<feature type="binding site" evidence="16">
    <location>
        <position position="55"/>
    </location>
    <ligand>
        <name>Zn(2+)</name>
        <dbReference type="ChEBI" id="CHEBI:29105"/>
        <note>catalytic</note>
    </ligand>
</feature>
<feature type="binding site" evidence="15">
    <location>
        <position position="173"/>
    </location>
    <ligand>
        <name>substrate</name>
    </ligand>
</feature>
<dbReference type="GO" id="GO:0050661">
    <property type="term" value="F:NADP binding"/>
    <property type="evidence" value="ECO:0007669"/>
    <property type="project" value="InterPro"/>
</dbReference>
<dbReference type="InterPro" id="IPR024072">
    <property type="entry name" value="DHFR-like_dom_sf"/>
</dbReference>
<comment type="similarity">
    <text evidence="5 13">In the C-terminal section; belongs to the HTP reductase family.</text>
</comment>
<evidence type="ECO:0000256" key="7">
    <source>
        <dbReference type="ARBA" id="ARBA00022723"/>
    </source>
</evidence>
<dbReference type="InterPro" id="IPR016193">
    <property type="entry name" value="Cytidine_deaminase-like"/>
</dbReference>
<reference evidence="18 19" key="1">
    <citation type="submission" date="2019-02" db="EMBL/GenBank/DDBJ databases">
        <title>Deep-cultivation of Planctomycetes and their phenomic and genomic characterization uncovers novel biology.</title>
        <authorList>
            <person name="Wiegand S."/>
            <person name="Jogler M."/>
            <person name="Boedeker C."/>
            <person name="Pinto D."/>
            <person name="Vollmers J."/>
            <person name="Rivas-Marin E."/>
            <person name="Kohn T."/>
            <person name="Peeters S.H."/>
            <person name="Heuer A."/>
            <person name="Rast P."/>
            <person name="Oberbeckmann S."/>
            <person name="Bunk B."/>
            <person name="Jeske O."/>
            <person name="Meyerdierks A."/>
            <person name="Storesund J.E."/>
            <person name="Kallscheuer N."/>
            <person name="Luecker S."/>
            <person name="Lage O.M."/>
            <person name="Pohl T."/>
            <person name="Merkel B.J."/>
            <person name="Hornburger P."/>
            <person name="Mueller R.-W."/>
            <person name="Bruemmer F."/>
            <person name="Labrenz M."/>
            <person name="Spormann A.M."/>
            <person name="Op Den Camp H."/>
            <person name="Overmann J."/>
            <person name="Amann R."/>
            <person name="Jetten M.S.M."/>
            <person name="Mascher T."/>
            <person name="Medema M.H."/>
            <person name="Devos D.P."/>
            <person name="Kaster A.-K."/>
            <person name="Ovreas L."/>
            <person name="Rohde M."/>
            <person name="Galperin M.Y."/>
            <person name="Jogler C."/>
        </authorList>
    </citation>
    <scope>NUCLEOTIDE SEQUENCE [LARGE SCALE GENOMIC DNA]</scope>
    <source>
        <strain evidence="18 19">Pla108</strain>
    </source>
</reference>
<dbReference type="InterPro" id="IPR002125">
    <property type="entry name" value="CMP_dCMP_dom"/>
</dbReference>
<feature type="binding site" evidence="16">
    <location>
        <position position="89"/>
    </location>
    <ligand>
        <name>Zn(2+)</name>
        <dbReference type="ChEBI" id="CHEBI:29105"/>
        <note>catalytic</note>
    </ligand>
</feature>
<evidence type="ECO:0000256" key="16">
    <source>
        <dbReference type="PIRSR" id="PIRSR006769-3"/>
    </source>
</evidence>
<evidence type="ECO:0000256" key="3">
    <source>
        <dbReference type="ARBA" id="ARBA00004910"/>
    </source>
</evidence>
<evidence type="ECO:0000256" key="9">
    <source>
        <dbReference type="ARBA" id="ARBA00022833"/>
    </source>
</evidence>
<evidence type="ECO:0000256" key="14">
    <source>
        <dbReference type="PIRSR" id="PIRSR006769-1"/>
    </source>
</evidence>
<dbReference type="CDD" id="cd01284">
    <property type="entry name" value="Riboflavin_deaminase-reductase"/>
    <property type="match status" value="1"/>
</dbReference>
<dbReference type="InterPro" id="IPR050765">
    <property type="entry name" value="Riboflavin_Biosynth_HTPR"/>
</dbReference>
<dbReference type="GO" id="GO:0008270">
    <property type="term" value="F:zinc ion binding"/>
    <property type="evidence" value="ECO:0007669"/>
    <property type="project" value="InterPro"/>
</dbReference>
<evidence type="ECO:0000313" key="19">
    <source>
        <dbReference type="Proteomes" id="UP000317421"/>
    </source>
</evidence>
<dbReference type="PROSITE" id="PS00903">
    <property type="entry name" value="CYT_DCMP_DEAMINASES_1"/>
    <property type="match status" value="1"/>
</dbReference>
<keyword evidence="8 13" id="KW-0378">Hydrolase</keyword>
<feature type="active site" description="Proton donor" evidence="14">
    <location>
        <position position="57"/>
    </location>
</feature>
<evidence type="ECO:0000259" key="17">
    <source>
        <dbReference type="PROSITE" id="PS51747"/>
    </source>
</evidence>
<feature type="binding site" evidence="15">
    <location>
        <position position="209"/>
    </location>
    <ligand>
        <name>substrate</name>
    </ligand>
</feature>
<dbReference type="InterPro" id="IPR004794">
    <property type="entry name" value="Eubact_RibD"/>
</dbReference>
<dbReference type="NCBIfam" id="TIGR00326">
    <property type="entry name" value="eubact_ribD"/>
    <property type="match status" value="1"/>
</dbReference>